<gene>
    <name evidence="3" type="ORF">SMD27_08860</name>
</gene>
<comment type="similarity">
    <text evidence="1">Belongs to the metallo-beta-lactamase superfamily. Class-B beta-lactamase family.</text>
</comment>
<evidence type="ECO:0000313" key="3">
    <source>
        <dbReference type="EMBL" id="MDY0882952.1"/>
    </source>
</evidence>
<dbReference type="Pfam" id="PF00753">
    <property type="entry name" value="Lactamase_B"/>
    <property type="match status" value="1"/>
</dbReference>
<organism evidence="3 4">
    <name type="scientific">Dongia soli</name>
    <dbReference type="NCBI Taxonomy" id="600628"/>
    <lineage>
        <taxon>Bacteria</taxon>
        <taxon>Pseudomonadati</taxon>
        <taxon>Pseudomonadota</taxon>
        <taxon>Alphaproteobacteria</taxon>
        <taxon>Rhodospirillales</taxon>
        <taxon>Dongiaceae</taxon>
        <taxon>Dongia</taxon>
    </lineage>
</organism>
<dbReference type="InterPro" id="IPR050855">
    <property type="entry name" value="NDM-1-like"/>
</dbReference>
<dbReference type="InterPro" id="IPR036866">
    <property type="entry name" value="RibonucZ/Hydroxyglut_hydro"/>
</dbReference>
<dbReference type="EMBL" id="JAXCLW010000002">
    <property type="protein sequence ID" value="MDY0882952.1"/>
    <property type="molecule type" value="Genomic_DNA"/>
</dbReference>
<reference evidence="3 4" key="1">
    <citation type="journal article" date="2016" name="Antonie Van Leeuwenhoek">
        <title>Dongia soli sp. nov., isolated from soil from Dokdo, Korea.</title>
        <authorList>
            <person name="Kim D.U."/>
            <person name="Lee H."/>
            <person name="Kim H."/>
            <person name="Kim S.G."/>
            <person name="Ka J.O."/>
        </authorList>
    </citation>
    <scope>NUCLEOTIDE SEQUENCE [LARGE SCALE GENOMIC DNA]</scope>
    <source>
        <strain evidence="3 4">D78</strain>
    </source>
</reference>
<dbReference type="SUPFAM" id="SSF56281">
    <property type="entry name" value="Metallo-hydrolase/oxidoreductase"/>
    <property type="match status" value="1"/>
</dbReference>
<dbReference type="InterPro" id="IPR001279">
    <property type="entry name" value="Metallo-B-lactamas"/>
</dbReference>
<keyword evidence="4" id="KW-1185">Reference proteome</keyword>
<proteinExistence type="inferred from homology"/>
<comment type="caution">
    <text evidence="3">The sequence shown here is derived from an EMBL/GenBank/DDBJ whole genome shotgun (WGS) entry which is preliminary data.</text>
</comment>
<feature type="domain" description="Metallo-beta-lactamase" evidence="2">
    <location>
        <begin position="32"/>
        <end position="220"/>
    </location>
</feature>
<dbReference type="CDD" id="cd07712">
    <property type="entry name" value="MBLAC2-like_MBL-fold"/>
    <property type="match status" value="1"/>
</dbReference>
<dbReference type="Gene3D" id="3.60.15.10">
    <property type="entry name" value="Ribonuclease Z/Hydroxyacylglutathione hydrolase-like"/>
    <property type="match status" value="1"/>
</dbReference>
<protein>
    <submittedName>
        <fullName evidence="3">MBL fold metallo-hydrolase</fullName>
    </submittedName>
</protein>
<sequence length="242" mass="27593">MEIATANTWYQTKSVGDGITWIWEPHIKPYYRCNIWHIRGRDRDLLIDSGMGVVSLREQVQLVAERPLLAVATHTHFDHIGAHHEFPERAVHLAEAHIMVRPDRYNTVADDYVTDDIFTALPPGDWQAARYDVQPAPATWLIDEGDRVDLGERNFEVLHLPGHSPGSIALYEQVTGILFAGDVIYDGPLAYEAYHTDMADYVRSMRRVLDLQVTHVHGGHFDSFGGDRMREIARAFLAEHDR</sequence>
<evidence type="ECO:0000256" key="1">
    <source>
        <dbReference type="ARBA" id="ARBA00005250"/>
    </source>
</evidence>
<evidence type="ECO:0000313" key="4">
    <source>
        <dbReference type="Proteomes" id="UP001279642"/>
    </source>
</evidence>
<dbReference type="Proteomes" id="UP001279642">
    <property type="component" value="Unassembled WGS sequence"/>
</dbReference>
<name>A0ABU5EAM0_9PROT</name>
<dbReference type="PANTHER" id="PTHR42951">
    <property type="entry name" value="METALLO-BETA-LACTAMASE DOMAIN-CONTAINING"/>
    <property type="match status" value="1"/>
</dbReference>
<dbReference type="RefSeq" id="WP_320508008.1">
    <property type="nucleotide sequence ID" value="NZ_JAXCLW010000002.1"/>
</dbReference>
<dbReference type="SMART" id="SM00849">
    <property type="entry name" value="Lactamase_B"/>
    <property type="match status" value="1"/>
</dbReference>
<evidence type="ECO:0000259" key="2">
    <source>
        <dbReference type="SMART" id="SM00849"/>
    </source>
</evidence>
<dbReference type="PANTHER" id="PTHR42951:SF4">
    <property type="entry name" value="ACYL-COENZYME A THIOESTERASE MBLAC2"/>
    <property type="match status" value="1"/>
</dbReference>
<accession>A0ABU5EAM0</accession>